<proteinExistence type="inferred from homology"/>
<gene>
    <name evidence="12" type="primary">gb16351</name>
    <name evidence="12" type="ORF">PR202_gb16351</name>
</gene>
<comment type="catalytic activity">
    <reaction evidence="8">
        <text>L-seryl-[protein] + ATP = O-phospho-L-seryl-[protein] + ADP + H(+)</text>
        <dbReference type="Rhea" id="RHEA:17989"/>
        <dbReference type="Rhea" id="RHEA-COMP:9863"/>
        <dbReference type="Rhea" id="RHEA-COMP:11604"/>
        <dbReference type="ChEBI" id="CHEBI:15378"/>
        <dbReference type="ChEBI" id="CHEBI:29999"/>
        <dbReference type="ChEBI" id="CHEBI:30616"/>
        <dbReference type="ChEBI" id="CHEBI:83421"/>
        <dbReference type="ChEBI" id="CHEBI:456216"/>
        <dbReference type="EC" id="2.7.11.1"/>
    </reaction>
</comment>
<reference evidence="12" key="1">
    <citation type="journal article" date="2018" name="DNA Res.">
        <title>Multiple hybrid de novo genome assembly of finger millet, an orphan allotetraploid crop.</title>
        <authorList>
            <person name="Hatakeyama M."/>
            <person name="Aluri S."/>
            <person name="Balachadran M.T."/>
            <person name="Sivarajan S.R."/>
            <person name="Patrignani A."/>
            <person name="Gruter S."/>
            <person name="Poveda L."/>
            <person name="Shimizu-Inatsugi R."/>
            <person name="Baeten J."/>
            <person name="Francoijs K.J."/>
            <person name="Nataraja K.N."/>
            <person name="Reddy Y.A.N."/>
            <person name="Phadnis S."/>
            <person name="Ravikumar R.L."/>
            <person name="Schlapbach R."/>
            <person name="Sreeman S.M."/>
            <person name="Shimizu K.K."/>
        </authorList>
    </citation>
    <scope>NUCLEOTIDE SEQUENCE</scope>
</reference>
<dbReference type="InterPro" id="IPR008271">
    <property type="entry name" value="Ser/Thr_kinase_AS"/>
</dbReference>
<dbReference type="InterPro" id="IPR011009">
    <property type="entry name" value="Kinase-like_dom_sf"/>
</dbReference>
<organism evidence="12 13">
    <name type="scientific">Eleusine coracana subsp. coracana</name>
    <dbReference type="NCBI Taxonomy" id="191504"/>
    <lineage>
        <taxon>Eukaryota</taxon>
        <taxon>Viridiplantae</taxon>
        <taxon>Streptophyta</taxon>
        <taxon>Embryophyta</taxon>
        <taxon>Tracheophyta</taxon>
        <taxon>Spermatophyta</taxon>
        <taxon>Magnoliopsida</taxon>
        <taxon>Liliopsida</taxon>
        <taxon>Poales</taxon>
        <taxon>Poaceae</taxon>
        <taxon>PACMAD clade</taxon>
        <taxon>Chloridoideae</taxon>
        <taxon>Cynodonteae</taxon>
        <taxon>Eleusininae</taxon>
        <taxon>Eleusine</taxon>
    </lineage>
</organism>
<dbReference type="InterPro" id="IPR000719">
    <property type="entry name" value="Prot_kinase_dom"/>
</dbReference>
<dbReference type="EC" id="2.7.11.1" evidence="1"/>
<evidence type="ECO:0000256" key="8">
    <source>
        <dbReference type="ARBA" id="ARBA00048679"/>
    </source>
</evidence>
<evidence type="ECO:0000256" key="9">
    <source>
        <dbReference type="PROSITE-ProRule" id="PRU10141"/>
    </source>
</evidence>
<dbReference type="Gene3D" id="1.10.510.10">
    <property type="entry name" value="Transferase(Phosphotransferase) domain 1"/>
    <property type="match status" value="1"/>
</dbReference>
<dbReference type="GO" id="GO:0004674">
    <property type="term" value="F:protein serine/threonine kinase activity"/>
    <property type="evidence" value="ECO:0007669"/>
    <property type="project" value="UniProtKB-KW"/>
</dbReference>
<dbReference type="SMART" id="SM00220">
    <property type="entry name" value="S_TKc"/>
    <property type="match status" value="1"/>
</dbReference>
<dbReference type="FunFam" id="1.10.510.10:FF:001023">
    <property type="entry name" value="Os07g0541700 protein"/>
    <property type="match status" value="1"/>
</dbReference>
<evidence type="ECO:0000256" key="4">
    <source>
        <dbReference type="ARBA" id="ARBA00022741"/>
    </source>
</evidence>
<dbReference type="GO" id="GO:0005524">
    <property type="term" value="F:ATP binding"/>
    <property type="evidence" value="ECO:0007669"/>
    <property type="project" value="UniProtKB-UniRule"/>
</dbReference>
<comment type="catalytic activity">
    <reaction evidence="7">
        <text>L-threonyl-[protein] + ATP = O-phospho-L-threonyl-[protein] + ADP + H(+)</text>
        <dbReference type="Rhea" id="RHEA:46608"/>
        <dbReference type="Rhea" id="RHEA-COMP:11060"/>
        <dbReference type="Rhea" id="RHEA-COMP:11605"/>
        <dbReference type="ChEBI" id="CHEBI:15378"/>
        <dbReference type="ChEBI" id="CHEBI:30013"/>
        <dbReference type="ChEBI" id="CHEBI:30616"/>
        <dbReference type="ChEBI" id="CHEBI:61977"/>
        <dbReference type="ChEBI" id="CHEBI:456216"/>
        <dbReference type="EC" id="2.7.11.1"/>
    </reaction>
</comment>
<evidence type="ECO:0000256" key="1">
    <source>
        <dbReference type="ARBA" id="ARBA00012513"/>
    </source>
</evidence>
<evidence type="ECO:0000256" key="7">
    <source>
        <dbReference type="ARBA" id="ARBA00047899"/>
    </source>
</evidence>
<dbReference type="PROSITE" id="PS00108">
    <property type="entry name" value="PROTEIN_KINASE_ST"/>
    <property type="match status" value="1"/>
</dbReference>
<reference evidence="12" key="2">
    <citation type="submission" date="2021-12" db="EMBL/GenBank/DDBJ databases">
        <title>Resequencing data analysis of finger millet.</title>
        <authorList>
            <person name="Hatakeyama M."/>
            <person name="Aluri S."/>
            <person name="Balachadran M.T."/>
            <person name="Sivarajan S.R."/>
            <person name="Poveda L."/>
            <person name="Shimizu-Inatsugi R."/>
            <person name="Schlapbach R."/>
            <person name="Sreeman S.M."/>
            <person name="Shimizu K.K."/>
        </authorList>
    </citation>
    <scope>NUCLEOTIDE SEQUENCE</scope>
</reference>
<dbReference type="PANTHER" id="PTHR45707">
    <property type="entry name" value="C2 CALCIUM/LIPID-BINDING PLANT PHOSPHORIBOSYLTRANSFERASE FAMILY PROTEIN"/>
    <property type="match status" value="1"/>
</dbReference>
<dbReference type="Pfam" id="PF00069">
    <property type="entry name" value="Pkinase"/>
    <property type="match status" value="1"/>
</dbReference>
<evidence type="ECO:0000313" key="13">
    <source>
        <dbReference type="Proteomes" id="UP001054889"/>
    </source>
</evidence>
<evidence type="ECO:0000256" key="5">
    <source>
        <dbReference type="ARBA" id="ARBA00022777"/>
    </source>
</evidence>
<evidence type="ECO:0000256" key="6">
    <source>
        <dbReference type="ARBA" id="ARBA00022840"/>
    </source>
</evidence>
<evidence type="ECO:0000256" key="2">
    <source>
        <dbReference type="ARBA" id="ARBA00022527"/>
    </source>
</evidence>
<evidence type="ECO:0000256" key="10">
    <source>
        <dbReference type="RuleBase" id="RU000304"/>
    </source>
</evidence>
<feature type="binding site" evidence="9">
    <location>
        <position position="65"/>
    </location>
    <ligand>
        <name>ATP</name>
        <dbReference type="ChEBI" id="CHEBI:30616"/>
    </ligand>
</feature>
<dbReference type="AlphaFoldDB" id="A0AAV5EZK2"/>
<keyword evidence="13" id="KW-1185">Reference proteome</keyword>
<dbReference type="PROSITE" id="PS00107">
    <property type="entry name" value="PROTEIN_KINASE_ATP"/>
    <property type="match status" value="1"/>
</dbReference>
<comment type="caution">
    <text evidence="12">The sequence shown here is derived from an EMBL/GenBank/DDBJ whole genome shotgun (WGS) entry which is preliminary data.</text>
</comment>
<keyword evidence="2 10" id="KW-0723">Serine/threonine-protein kinase</keyword>
<accession>A0AAV5EZK2</accession>
<sequence length="213" mass="24218">MDPEASVCNPLERMLIDKTAEPTNLRLPLLESITNNFSDDLQIGSGGFAVVYKGLLQNGTVAVKKLTQTLDLHETKFHQEIDSLMRVRHKNIVRFMGYCSDTQGKVWKLQGKNVMAEERHRFLCFEFLPLGSLEKYISDAAEGLGWMTRYQIIKGICEGLHYLHQQKIVHLDLKPANILLDHYMVPKIADFGLSKCFAEKQTRAMTSNVFGSQ</sequence>
<protein>
    <recommendedName>
        <fullName evidence="1">non-specific serine/threonine protein kinase</fullName>
        <ecNumber evidence="1">2.7.11.1</ecNumber>
    </recommendedName>
</protein>
<keyword evidence="4 9" id="KW-0547">Nucleotide-binding</keyword>
<evidence type="ECO:0000259" key="11">
    <source>
        <dbReference type="PROSITE" id="PS50011"/>
    </source>
</evidence>
<dbReference type="EMBL" id="BQKI01000080">
    <property type="protein sequence ID" value="GJN28247.1"/>
    <property type="molecule type" value="Genomic_DNA"/>
</dbReference>
<dbReference type="InterPro" id="IPR017441">
    <property type="entry name" value="Protein_kinase_ATP_BS"/>
</dbReference>
<dbReference type="SUPFAM" id="SSF56112">
    <property type="entry name" value="Protein kinase-like (PK-like)"/>
    <property type="match status" value="1"/>
</dbReference>
<keyword evidence="3" id="KW-0808">Transferase</keyword>
<dbReference type="Gene3D" id="3.30.200.20">
    <property type="entry name" value="Phosphorylase Kinase, domain 1"/>
    <property type="match status" value="1"/>
</dbReference>
<keyword evidence="5" id="KW-0418">Kinase</keyword>
<feature type="domain" description="Protein kinase" evidence="11">
    <location>
        <begin position="37"/>
        <end position="213"/>
    </location>
</feature>
<evidence type="ECO:0000256" key="3">
    <source>
        <dbReference type="ARBA" id="ARBA00022679"/>
    </source>
</evidence>
<dbReference type="Proteomes" id="UP001054889">
    <property type="component" value="Unassembled WGS sequence"/>
</dbReference>
<name>A0AAV5EZK2_ELECO</name>
<dbReference type="PROSITE" id="PS50011">
    <property type="entry name" value="PROTEIN_KINASE_DOM"/>
    <property type="match status" value="1"/>
</dbReference>
<evidence type="ECO:0000313" key="12">
    <source>
        <dbReference type="EMBL" id="GJN28247.1"/>
    </source>
</evidence>
<keyword evidence="6 9" id="KW-0067">ATP-binding</keyword>
<dbReference type="PANTHER" id="PTHR45707:SF69">
    <property type="entry name" value="CALCIUM-DEPENDENT LIPID-BINDING (CALB DOMAIN) PLANT PHOSPHORIBOSYLTRANSFERASE FAMILY PROTEIN"/>
    <property type="match status" value="1"/>
</dbReference>
<comment type="similarity">
    <text evidence="10">Belongs to the protein kinase superfamily.</text>
</comment>
<dbReference type="FunFam" id="3.30.200.20:FF:000465">
    <property type="entry name" value="Cysteine-rich receptor-like protein kinase 6"/>
    <property type="match status" value="1"/>
</dbReference>